<protein>
    <recommendedName>
        <fullName evidence="3">SnoaL-like domain-containing protein</fullName>
    </recommendedName>
</protein>
<dbReference type="OrthoDB" id="9124628at2"/>
<evidence type="ECO:0008006" key="3">
    <source>
        <dbReference type="Google" id="ProtNLM"/>
    </source>
</evidence>
<evidence type="ECO:0000313" key="1">
    <source>
        <dbReference type="EMBL" id="SFF81564.1"/>
    </source>
</evidence>
<proteinExistence type="predicted"/>
<dbReference type="Proteomes" id="UP000199323">
    <property type="component" value="Unassembled WGS sequence"/>
</dbReference>
<evidence type="ECO:0000313" key="2">
    <source>
        <dbReference type="Proteomes" id="UP000199323"/>
    </source>
</evidence>
<keyword evidence="2" id="KW-1185">Reference proteome</keyword>
<dbReference type="AlphaFoldDB" id="A0A1I2LQG3"/>
<dbReference type="EMBL" id="FONG01000030">
    <property type="protein sequence ID" value="SFF81564.1"/>
    <property type="molecule type" value="Genomic_DNA"/>
</dbReference>
<accession>A0A1I2LQG3</accession>
<reference evidence="1 2" key="1">
    <citation type="submission" date="2016-10" db="EMBL/GenBank/DDBJ databases">
        <authorList>
            <person name="de Groot N.N."/>
        </authorList>
    </citation>
    <scope>NUCLEOTIDE SEQUENCE [LARGE SCALE GENOMIC DNA]</scope>
    <source>
        <strain evidence="1 2">CGMCC 4.3510</strain>
    </source>
</reference>
<gene>
    <name evidence="1" type="ORF">SAMN05216251_13053</name>
</gene>
<name>A0A1I2LQG3_9ACTN</name>
<dbReference type="RefSeq" id="WP_093717457.1">
    <property type="nucleotide sequence ID" value="NZ_FONG01000030.1"/>
</dbReference>
<sequence>MSYFSRRSTTYIDATVGWSFPTWQSLHDLFANYMPNWPSRNASTVTRIVGGDSGAVAFFTNKPGVFGASEIRAAGVVDIRNGKIERWVDYWDGRHFGISATDGLRLPQNQWPSDFGERSVGERAHPAMKRTVSTMVRALRTRDADALTGILADDVTFEDLTAHVVVAGRRSVVSYMTGRGGNSGTSGPGAVVPEDLTVRHVVGGAVGGGYEWVSAGGPVPRGVVAVETDGKGAVTRLTSMWDGSLVSASVLTSLGVRSIET</sequence>
<organism evidence="1 2">
    <name type="scientific">Actinacidiphila alni</name>
    <dbReference type="NCBI Taxonomy" id="380248"/>
    <lineage>
        <taxon>Bacteria</taxon>
        <taxon>Bacillati</taxon>
        <taxon>Actinomycetota</taxon>
        <taxon>Actinomycetes</taxon>
        <taxon>Kitasatosporales</taxon>
        <taxon>Streptomycetaceae</taxon>
        <taxon>Actinacidiphila</taxon>
    </lineage>
</organism>
<dbReference type="SUPFAM" id="SSF54427">
    <property type="entry name" value="NTF2-like"/>
    <property type="match status" value="2"/>
</dbReference>
<dbReference type="Gene3D" id="3.10.450.50">
    <property type="match status" value="2"/>
</dbReference>
<dbReference type="InterPro" id="IPR032710">
    <property type="entry name" value="NTF2-like_dom_sf"/>
</dbReference>